<dbReference type="Gene3D" id="3.40.228.10">
    <property type="entry name" value="Dimethylsulfoxide Reductase, domain 2"/>
    <property type="match status" value="1"/>
</dbReference>
<organism evidence="8 9">
    <name type="scientific">Adlercreutzia caecimuris</name>
    <dbReference type="NCBI Taxonomy" id="671266"/>
    <lineage>
        <taxon>Bacteria</taxon>
        <taxon>Bacillati</taxon>
        <taxon>Actinomycetota</taxon>
        <taxon>Coriobacteriia</taxon>
        <taxon>Eggerthellales</taxon>
        <taxon>Eggerthellaceae</taxon>
        <taxon>Adlercreutzia</taxon>
    </lineage>
</organism>
<dbReference type="GO" id="GO:0043546">
    <property type="term" value="F:molybdopterin cofactor binding"/>
    <property type="evidence" value="ECO:0007669"/>
    <property type="project" value="InterPro"/>
</dbReference>
<dbReference type="GO" id="GO:0030288">
    <property type="term" value="C:outer membrane-bounded periplasmic space"/>
    <property type="evidence" value="ECO:0007669"/>
    <property type="project" value="TreeGrafter"/>
</dbReference>
<dbReference type="InterPro" id="IPR006656">
    <property type="entry name" value="Mopterin_OxRdtase"/>
</dbReference>
<reference evidence="8 9" key="1">
    <citation type="submission" date="2019-04" db="EMBL/GenBank/DDBJ databases">
        <title>Microbes associate with the intestines of laboratory mice.</title>
        <authorList>
            <person name="Navarre W."/>
            <person name="Wong E."/>
            <person name="Huang K.C."/>
            <person name="Tropini C."/>
            <person name="Ng K."/>
            <person name="Yu B."/>
        </authorList>
    </citation>
    <scope>NUCLEOTIDE SEQUENCE [LARGE SCALE GENOMIC DNA]</scope>
    <source>
        <strain evidence="8 9">NM80_B27</strain>
    </source>
</reference>
<dbReference type="AlphaFoldDB" id="A0A4V6RZ73"/>
<gene>
    <name evidence="8" type="ORF">E5986_07715</name>
</gene>
<dbReference type="SUPFAM" id="SSF50692">
    <property type="entry name" value="ADC-like"/>
    <property type="match status" value="1"/>
</dbReference>
<keyword evidence="4" id="KW-0479">Metal-binding</keyword>
<evidence type="ECO:0000256" key="2">
    <source>
        <dbReference type="ARBA" id="ARBA00010312"/>
    </source>
</evidence>
<dbReference type="Gene3D" id="2.40.40.20">
    <property type="match status" value="1"/>
</dbReference>
<evidence type="ECO:0000259" key="6">
    <source>
        <dbReference type="Pfam" id="PF00384"/>
    </source>
</evidence>
<protein>
    <submittedName>
        <fullName evidence="8">Dimethyl sulfoxide reductase subunit A</fullName>
    </submittedName>
</protein>
<accession>A0A4V6RZ73</accession>
<dbReference type="EMBL" id="SSTJ01000009">
    <property type="protein sequence ID" value="THG36947.1"/>
    <property type="molecule type" value="Genomic_DNA"/>
</dbReference>
<dbReference type="Proteomes" id="UP000308978">
    <property type="component" value="Unassembled WGS sequence"/>
</dbReference>
<dbReference type="InterPro" id="IPR006657">
    <property type="entry name" value="MoPterin_dinucl-bd_dom"/>
</dbReference>
<keyword evidence="5" id="KW-0560">Oxidoreductase</keyword>
<evidence type="ECO:0000313" key="8">
    <source>
        <dbReference type="EMBL" id="THG36947.1"/>
    </source>
</evidence>
<dbReference type="PROSITE" id="PS00932">
    <property type="entry name" value="MOLYBDOPTERIN_PROK_3"/>
    <property type="match status" value="1"/>
</dbReference>
<proteinExistence type="inferred from homology"/>
<dbReference type="InterPro" id="IPR006655">
    <property type="entry name" value="Mopterin_OxRdtase_prok_CS"/>
</dbReference>
<dbReference type="GO" id="GO:0030151">
    <property type="term" value="F:molybdenum ion binding"/>
    <property type="evidence" value="ECO:0007669"/>
    <property type="project" value="TreeGrafter"/>
</dbReference>
<evidence type="ECO:0000313" key="9">
    <source>
        <dbReference type="Proteomes" id="UP000308978"/>
    </source>
</evidence>
<feature type="domain" description="Molybdopterin oxidoreductase" evidence="6">
    <location>
        <begin position="172"/>
        <end position="639"/>
    </location>
</feature>
<dbReference type="GO" id="GO:0009055">
    <property type="term" value="F:electron transfer activity"/>
    <property type="evidence" value="ECO:0007669"/>
    <property type="project" value="TreeGrafter"/>
</dbReference>
<dbReference type="Gene3D" id="3.30.200.210">
    <property type="match status" value="1"/>
</dbReference>
<sequence length="942" mass="102614">MRPSPLCRRGPRLLRKGPSVLSKKPKLPLWLVPFRFVPCAMEGNPSTLLERGEEMTDDRFAQREPAMDRRAFVAASTAAAVGLSLAGCAPSVEKMAETGDAPSEPQEQAGVWTTISCMQSCGGRCLNKALVEDGVILRQKTDDTHEDSQEFPQQRGCLRGRAIGEMAFGADRIKYPLKRKGWQPGGKDFHPELRGRDEWERISWDEAIRYVADETKRIYSTYGPRSVLVPSAFGSALHGYLGGYVGMWDTNSQGSARLGPSKLGLTDNAKRGQCNDRYDMATNAETIVLYGCNPAWSAMGSPTWHFLAAKERGAQFVFVGPTYNASASMLEARWVRTRPGTDTALLLAVAYEMVRQDEAGEGLIDWDFLHTYCIGFDEESPSRDGEHFLGYVRGDYDGVPKTPEWASEICGTPAEDITWFARELGCDKAVFIASSFAAYRCNGAEDLPQLMMTVGAMGGHFGKPGHACGVYYADSASDGPVNLILTGGSGEAEAAEALGVDGPDFGFEAPDDLIGSSELWRAVATGSYRFVGNPCGIDVVPGEERTIDIRMIENGNWSPMRSLLDTNQAVEALRGDRVEFVVNRSFVPRLDAQYADIILPLCSDLERDGGTLMGTGDGGREVVFCYSQVCEPVYESKSSDEIDNLILEAMGYDHRGLHPLSERQKTFNEIAGTTVADGSADNQVTLVSITQEDIDAWGVEGAPQEGLISWSEFREKGVYQIPRSSADDGYGYIAYEDFIADPQKNPRESESGKFEICCQWKADALNAMGHSEDTYKPYPTYHVPVEGFEQTFDDWGAKKKGDYPFQCYNPHYMRFANGVFGNTMMLASILEHPVFMNNEDATALGIEDGDTVLVSSRYGSVLRHASLSPLTMPGCVGLPNGAWAQFDENGVDAAGAVNSLTGSVCVGMGTAGYNTLNVKVEPYAGAALRADAAAQVVLAANE</sequence>
<feature type="domain" description="Molybdopterin dinucleotide-binding" evidence="7">
    <location>
        <begin position="824"/>
        <end position="903"/>
    </location>
</feature>
<dbReference type="Pfam" id="PF01568">
    <property type="entry name" value="Molydop_binding"/>
    <property type="match status" value="1"/>
</dbReference>
<dbReference type="InterPro" id="IPR009010">
    <property type="entry name" value="Asp_de-COase-like_dom_sf"/>
</dbReference>
<dbReference type="SUPFAM" id="SSF53706">
    <property type="entry name" value="Formate dehydrogenase/DMSO reductase, domains 1-3"/>
    <property type="match status" value="1"/>
</dbReference>
<name>A0A4V6RZ73_9ACTN</name>
<evidence type="ECO:0000256" key="3">
    <source>
        <dbReference type="ARBA" id="ARBA00022505"/>
    </source>
</evidence>
<dbReference type="PANTHER" id="PTHR43742:SF3">
    <property type="entry name" value="DIMETHYL SULFOXIDE REDUCTASE DMSA"/>
    <property type="match status" value="1"/>
</dbReference>
<dbReference type="GO" id="GO:0016491">
    <property type="term" value="F:oxidoreductase activity"/>
    <property type="evidence" value="ECO:0007669"/>
    <property type="project" value="UniProtKB-KW"/>
</dbReference>
<dbReference type="Gene3D" id="3.40.50.740">
    <property type="match status" value="1"/>
</dbReference>
<comment type="similarity">
    <text evidence="2">Belongs to the prokaryotic molybdopterin-containing oxidoreductase family.</text>
</comment>
<comment type="cofactor">
    <cofactor evidence="1">
        <name>Mo-bis(molybdopterin guanine dinucleotide)</name>
        <dbReference type="ChEBI" id="CHEBI:60539"/>
    </cofactor>
</comment>
<dbReference type="InterPro" id="IPR050612">
    <property type="entry name" value="Prok_Mopterin_Oxidored"/>
</dbReference>
<dbReference type="Pfam" id="PF00384">
    <property type="entry name" value="Molybdopterin"/>
    <property type="match status" value="1"/>
</dbReference>
<dbReference type="GO" id="GO:0009061">
    <property type="term" value="P:anaerobic respiration"/>
    <property type="evidence" value="ECO:0007669"/>
    <property type="project" value="TreeGrafter"/>
</dbReference>
<evidence type="ECO:0000256" key="5">
    <source>
        <dbReference type="ARBA" id="ARBA00023002"/>
    </source>
</evidence>
<dbReference type="PANTHER" id="PTHR43742">
    <property type="entry name" value="TRIMETHYLAMINE-N-OXIDE REDUCTASE"/>
    <property type="match status" value="1"/>
</dbReference>
<evidence type="ECO:0000259" key="7">
    <source>
        <dbReference type="Pfam" id="PF01568"/>
    </source>
</evidence>
<evidence type="ECO:0000256" key="4">
    <source>
        <dbReference type="ARBA" id="ARBA00022723"/>
    </source>
</evidence>
<comment type="caution">
    <text evidence="8">The sequence shown here is derived from an EMBL/GenBank/DDBJ whole genome shotgun (WGS) entry which is preliminary data.</text>
</comment>
<evidence type="ECO:0000256" key="1">
    <source>
        <dbReference type="ARBA" id="ARBA00001942"/>
    </source>
</evidence>
<keyword evidence="3" id="KW-0500">Molybdenum</keyword>